<dbReference type="InterPro" id="IPR026992">
    <property type="entry name" value="DIOX_N"/>
</dbReference>
<keyword evidence="1 3" id="KW-0479">Metal-binding</keyword>
<proteinExistence type="inferred from homology"/>
<comment type="similarity">
    <text evidence="3">Belongs to the iron/ascorbate-dependent oxidoreductase family.</text>
</comment>
<feature type="domain" description="Fe2OG dioxygenase" evidence="4">
    <location>
        <begin position="157"/>
        <end position="259"/>
    </location>
</feature>
<name>A0A1Q3D9S5_CEPFO</name>
<dbReference type="AlphaFoldDB" id="A0A1Q3D9S5"/>
<protein>
    <submittedName>
        <fullName evidence="5">2OG-FeII_Oxy domain-containing protein/DIOX_N domain-containing protein</fullName>
    </submittedName>
</protein>
<dbReference type="OrthoDB" id="288590at2759"/>
<dbReference type="STRING" id="3775.A0A1Q3D9S5"/>
<keyword evidence="3" id="KW-0560">Oxidoreductase</keyword>
<dbReference type="GO" id="GO:0046872">
    <property type="term" value="F:metal ion binding"/>
    <property type="evidence" value="ECO:0007669"/>
    <property type="project" value="UniProtKB-KW"/>
</dbReference>
<dbReference type="InParanoid" id="A0A1Q3D9S5"/>
<dbReference type="GO" id="GO:0016491">
    <property type="term" value="F:oxidoreductase activity"/>
    <property type="evidence" value="ECO:0007669"/>
    <property type="project" value="UniProtKB-KW"/>
</dbReference>
<dbReference type="EMBL" id="BDDD01005330">
    <property type="protein sequence ID" value="GAV89224.1"/>
    <property type="molecule type" value="Genomic_DNA"/>
</dbReference>
<dbReference type="Proteomes" id="UP000187406">
    <property type="component" value="Unassembled WGS sequence"/>
</dbReference>
<organism evidence="5 6">
    <name type="scientific">Cephalotus follicularis</name>
    <name type="common">Albany pitcher plant</name>
    <dbReference type="NCBI Taxonomy" id="3775"/>
    <lineage>
        <taxon>Eukaryota</taxon>
        <taxon>Viridiplantae</taxon>
        <taxon>Streptophyta</taxon>
        <taxon>Embryophyta</taxon>
        <taxon>Tracheophyta</taxon>
        <taxon>Spermatophyta</taxon>
        <taxon>Magnoliopsida</taxon>
        <taxon>eudicotyledons</taxon>
        <taxon>Gunneridae</taxon>
        <taxon>Pentapetalae</taxon>
        <taxon>rosids</taxon>
        <taxon>fabids</taxon>
        <taxon>Oxalidales</taxon>
        <taxon>Cephalotaceae</taxon>
        <taxon>Cephalotus</taxon>
    </lineage>
</organism>
<dbReference type="Gene3D" id="2.60.120.330">
    <property type="entry name" value="B-lactam Antibiotic, Isopenicillin N Synthase, Chain"/>
    <property type="match status" value="1"/>
</dbReference>
<dbReference type="PANTHER" id="PTHR47990">
    <property type="entry name" value="2-OXOGLUTARATE (2OG) AND FE(II)-DEPENDENT OXYGENASE SUPERFAMILY PROTEIN-RELATED"/>
    <property type="match status" value="1"/>
</dbReference>
<reference evidence="6" key="1">
    <citation type="submission" date="2016-04" db="EMBL/GenBank/DDBJ databases">
        <title>Cephalotus genome sequencing.</title>
        <authorList>
            <person name="Fukushima K."/>
            <person name="Hasebe M."/>
            <person name="Fang X."/>
        </authorList>
    </citation>
    <scope>NUCLEOTIDE SEQUENCE [LARGE SCALE GENOMIC DNA]</scope>
    <source>
        <strain evidence="6">cv. St1</strain>
    </source>
</reference>
<comment type="caution">
    <text evidence="5">The sequence shown here is derived from an EMBL/GenBank/DDBJ whole genome shotgun (WGS) entry which is preliminary data.</text>
</comment>
<dbReference type="Pfam" id="PF03171">
    <property type="entry name" value="2OG-FeII_Oxy"/>
    <property type="match status" value="1"/>
</dbReference>
<evidence type="ECO:0000256" key="1">
    <source>
        <dbReference type="ARBA" id="ARBA00022723"/>
    </source>
</evidence>
<dbReference type="SUPFAM" id="SSF51197">
    <property type="entry name" value="Clavaminate synthase-like"/>
    <property type="match status" value="1"/>
</dbReference>
<evidence type="ECO:0000256" key="3">
    <source>
        <dbReference type="RuleBase" id="RU003682"/>
    </source>
</evidence>
<keyword evidence="2 3" id="KW-0408">Iron</keyword>
<gene>
    <name evidence="5" type="ORF">CFOL_v3_32642</name>
</gene>
<dbReference type="InterPro" id="IPR050231">
    <property type="entry name" value="Iron_ascorbate_oxido_reductase"/>
</dbReference>
<dbReference type="PROSITE" id="PS51471">
    <property type="entry name" value="FE2OG_OXY"/>
    <property type="match status" value="1"/>
</dbReference>
<sequence>MGSLTLPTIYFSKEDLKPGTQAWVSTCKQVCHALEEYGSFVAEFNKVSQDLRDTIFTTSEELFDLPLEVKKLNISDKPLRSYHCTKIIHESMCIENPDTIQGIQNFTNLMWPNGFDAFSESAHKMAQIMRELDRLVTKMVFEHYGVGKLYESHTETMEYSLKFSKYKEFEHIDGNIVSLPGHTDHTFSTLLLQSNVNGLEIQTKDGDWIVFDPPSHSSFIYNAGDAFMVWSNDRIRPCFHRVKIDGSKTRYSIALFTYNKGVIHTPDELVDDKHPLLYNPLDHLEYLRLLQWKLRGAAQKMYYPIKDHCGV</sequence>
<evidence type="ECO:0000313" key="6">
    <source>
        <dbReference type="Proteomes" id="UP000187406"/>
    </source>
</evidence>
<evidence type="ECO:0000256" key="2">
    <source>
        <dbReference type="ARBA" id="ARBA00023004"/>
    </source>
</evidence>
<keyword evidence="6" id="KW-1185">Reference proteome</keyword>
<dbReference type="InterPro" id="IPR027443">
    <property type="entry name" value="IPNS-like_sf"/>
</dbReference>
<dbReference type="Pfam" id="PF14226">
    <property type="entry name" value="DIOX_N"/>
    <property type="match status" value="1"/>
</dbReference>
<dbReference type="InterPro" id="IPR044861">
    <property type="entry name" value="IPNS-like_FE2OG_OXY"/>
</dbReference>
<evidence type="ECO:0000259" key="4">
    <source>
        <dbReference type="PROSITE" id="PS51471"/>
    </source>
</evidence>
<dbReference type="InterPro" id="IPR005123">
    <property type="entry name" value="Oxoglu/Fe-dep_dioxygenase_dom"/>
</dbReference>
<accession>A0A1Q3D9S5</accession>
<evidence type="ECO:0000313" key="5">
    <source>
        <dbReference type="EMBL" id="GAV89224.1"/>
    </source>
</evidence>